<evidence type="ECO:0000313" key="3">
    <source>
        <dbReference type="EMBL" id="MDF8265182.1"/>
    </source>
</evidence>
<evidence type="ECO:0008006" key="5">
    <source>
        <dbReference type="Google" id="ProtNLM"/>
    </source>
</evidence>
<dbReference type="Proteomes" id="UP001528912">
    <property type="component" value="Unassembled WGS sequence"/>
</dbReference>
<feature type="compositionally biased region" description="Low complexity" evidence="1">
    <location>
        <begin position="33"/>
        <end position="68"/>
    </location>
</feature>
<sequence>MLSRSARTTAAAAVLAVASAGVLSGCGGDDAKAGGSPTAASSSSTASTASSSAAPATSSAPSSSALGPGLPGVPANARANTTDAAIAFTKHYIQKMVQVGAKPQKGVIEPYGLAGCKACDGYSDYIGRLIQDRQHESGAVITIVDGERITGEKGVVVRTTFDQSTYRIVGSDGSAVRTVQKQRFGVVYFLRWTAGGWRVAESKSTSS</sequence>
<accession>A0ABT6CA36</accession>
<dbReference type="PROSITE" id="PS51257">
    <property type="entry name" value="PROKAR_LIPOPROTEIN"/>
    <property type="match status" value="1"/>
</dbReference>
<feature type="signal peptide" evidence="2">
    <location>
        <begin position="1"/>
        <end position="20"/>
    </location>
</feature>
<evidence type="ECO:0000256" key="2">
    <source>
        <dbReference type="SAM" id="SignalP"/>
    </source>
</evidence>
<name>A0ABT6CA36_9MICO</name>
<reference evidence="3 4" key="1">
    <citation type="submission" date="2023-03" db="EMBL/GenBank/DDBJ databases">
        <title>YIM 133296 draft genome.</title>
        <authorList>
            <person name="Xiong L."/>
        </authorList>
    </citation>
    <scope>NUCLEOTIDE SEQUENCE [LARGE SCALE GENOMIC DNA]</scope>
    <source>
        <strain evidence="3 4">YIM 133296</strain>
    </source>
</reference>
<dbReference type="EMBL" id="JAROAV010000032">
    <property type="protein sequence ID" value="MDF8265182.1"/>
    <property type="molecule type" value="Genomic_DNA"/>
</dbReference>
<keyword evidence="2" id="KW-0732">Signal</keyword>
<organism evidence="3 4">
    <name type="scientific">Luteipulveratus flavus</name>
    <dbReference type="NCBI Taxonomy" id="3031728"/>
    <lineage>
        <taxon>Bacteria</taxon>
        <taxon>Bacillati</taxon>
        <taxon>Actinomycetota</taxon>
        <taxon>Actinomycetes</taxon>
        <taxon>Micrococcales</taxon>
        <taxon>Dermacoccaceae</taxon>
        <taxon>Luteipulveratus</taxon>
    </lineage>
</organism>
<feature type="region of interest" description="Disordered" evidence="1">
    <location>
        <begin position="33"/>
        <end position="71"/>
    </location>
</feature>
<feature type="chain" id="PRO_5045054143" description="Lipoprotein" evidence="2">
    <location>
        <begin position="21"/>
        <end position="207"/>
    </location>
</feature>
<protein>
    <recommendedName>
        <fullName evidence="5">Lipoprotein</fullName>
    </recommendedName>
</protein>
<evidence type="ECO:0000256" key="1">
    <source>
        <dbReference type="SAM" id="MobiDB-lite"/>
    </source>
</evidence>
<proteinExistence type="predicted"/>
<comment type="caution">
    <text evidence="3">The sequence shown here is derived from an EMBL/GenBank/DDBJ whole genome shotgun (WGS) entry which is preliminary data.</text>
</comment>
<evidence type="ECO:0000313" key="4">
    <source>
        <dbReference type="Proteomes" id="UP001528912"/>
    </source>
</evidence>
<dbReference type="RefSeq" id="WP_277192508.1">
    <property type="nucleotide sequence ID" value="NZ_JAROAV010000032.1"/>
</dbReference>
<gene>
    <name evidence="3" type="ORF">P4R38_13075</name>
</gene>
<keyword evidence="4" id="KW-1185">Reference proteome</keyword>